<keyword evidence="1" id="KW-1133">Transmembrane helix</keyword>
<keyword evidence="3" id="KW-1185">Reference proteome</keyword>
<evidence type="ECO:0000313" key="2">
    <source>
        <dbReference type="EMBL" id="MFC4718628.1"/>
    </source>
</evidence>
<proteinExistence type="predicted"/>
<reference evidence="3" key="1">
    <citation type="journal article" date="2019" name="Int. J. Syst. Evol. Microbiol.">
        <title>The Global Catalogue of Microorganisms (GCM) 10K type strain sequencing project: providing services to taxonomists for standard genome sequencing and annotation.</title>
        <authorList>
            <consortium name="The Broad Institute Genomics Platform"/>
            <consortium name="The Broad Institute Genome Sequencing Center for Infectious Disease"/>
            <person name="Wu L."/>
            <person name="Ma J."/>
        </authorList>
    </citation>
    <scope>NUCLEOTIDE SEQUENCE [LARGE SCALE GENOMIC DNA]</scope>
    <source>
        <strain evidence="3">CGMCC 1.19032</strain>
    </source>
</reference>
<keyword evidence="1" id="KW-0812">Transmembrane</keyword>
<evidence type="ECO:0000313" key="3">
    <source>
        <dbReference type="Proteomes" id="UP001595969"/>
    </source>
</evidence>
<dbReference type="Pfam" id="PF11694">
    <property type="entry name" value="DUF3290"/>
    <property type="match status" value="1"/>
</dbReference>
<gene>
    <name evidence="2" type="ORF">ACFO5I_02560</name>
</gene>
<sequence>MNFYGINYLQSQSNIDDYLKYVFIFGSLVILVIVFGLYMRHRLQTKYRDLSIIFLLLLLFALGVQYSDYQNNQVRHSRFSQMVNFVQGIAKEQAVEVEEIFVSSTQLVDGTLVKIGENFYKVNLSADQGSYTLTRAYLMNEKIVMNR</sequence>
<feature type="transmembrane region" description="Helical" evidence="1">
    <location>
        <begin position="50"/>
        <end position="67"/>
    </location>
</feature>
<name>A0ABV9MVC6_9ENTE</name>
<protein>
    <submittedName>
        <fullName evidence="2">DUF3290 domain-containing protein</fullName>
    </submittedName>
</protein>
<keyword evidence="1" id="KW-0472">Membrane</keyword>
<dbReference type="RefSeq" id="WP_204655041.1">
    <property type="nucleotide sequence ID" value="NZ_JAFBFD010000052.1"/>
</dbReference>
<comment type="caution">
    <text evidence="2">The sequence shown here is derived from an EMBL/GenBank/DDBJ whole genome shotgun (WGS) entry which is preliminary data.</text>
</comment>
<evidence type="ECO:0000256" key="1">
    <source>
        <dbReference type="SAM" id="Phobius"/>
    </source>
</evidence>
<dbReference type="InterPro" id="IPR021707">
    <property type="entry name" value="DUF3290"/>
</dbReference>
<accession>A0ABV9MVC6</accession>
<dbReference type="EMBL" id="JBHSGS010000012">
    <property type="protein sequence ID" value="MFC4718628.1"/>
    <property type="molecule type" value="Genomic_DNA"/>
</dbReference>
<dbReference type="Proteomes" id="UP001595969">
    <property type="component" value="Unassembled WGS sequence"/>
</dbReference>
<feature type="transmembrane region" description="Helical" evidence="1">
    <location>
        <begin position="18"/>
        <end position="38"/>
    </location>
</feature>
<organism evidence="2 3">
    <name type="scientific">Enterococcus lemanii</name>
    <dbReference type="NCBI Taxonomy" id="1159752"/>
    <lineage>
        <taxon>Bacteria</taxon>
        <taxon>Bacillati</taxon>
        <taxon>Bacillota</taxon>
        <taxon>Bacilli</taxon>
        <taxon>Lactobacillales</taxon>
        <taxon>Enterococcaceae</taxon>
        <taxon>Enterococcus</taxon>
    </lineage>
</organism>